<dbReference type="Proteomes" id="UP000185696">
    <property type="component" value="Unassembled WGS sequence"/>
</dbReference>
<dbReference type="EMBL" id="MSIF01000027">
    <property type="protein sequence ID" value="OLF05585.1"/>
    <property type="molecule type" value="Genomic_DNA"/>
</dbReference>
<reference evidence="4 5" key="1">
    <citation type="submission" date="2016-12" db="EMBL/GenBank/DDBJ databases">
        <title>The draft genome sequence of Actinophytocola xinjiangensis.</title>
        <authorList>
            <person name="Wang W."/>
            <person name="Yuan L."/>
        </authorList>
    </citation>
    <scope>NUCLEOTIDE SEQUENCE [LARGE SCALE GENOMIC DNA]</scope>
    <source>
        <strain evidence="4 5">CGMCC 4.4663</strain>
    </source>
</reference>
<feature type="domain" description="HTH tetR-type" evidence="3">
    <location>
        <begin position="18"/>
        <end position="78"/>
    </location>
</feature>
<proteinExistence type="predicted"/>
<dbReference type="InterPro" id="IPR001647">
    <property type="entry name" value="HTH_TetR"/>
</dbReference>
<dbReference type="SUPFAM" id="SSF46689">
    <property type="entry name" value="Homeodomain-like"/>
    <property type="match status" value="1"/>
</dbReference>
<organism evidence="4 5">
    <name type="scientific">Actinophytocola xinjiangensis</name>
    <dbReference type="NCBI Taxonomy" id="485602"/>
    <lineage>
        <taxon>Bacteria</taxon>
        <taxon>Bacillati</taxon>
        <taxon>Actinomycetota</taxon>
        <taxon>Actinomycetes</taxon>
        <taxon>Pseudonocardiales</taxon>
        <taxon>Pseudonocardiaceae</taxon>
    </lineage>
</organism>
<keyword evidence="1 2" id="KW-0238">DNA-binding</keyword>
<dbReference type="InterPro" id="IPR050109">
    <property type="entry name" value="HTH-type_TetR-like_transc_reg"/>
</dbReference>
<accession>A0A7Z0WEN2</accession>
<dbReference type="AlphaFoldDB" id="A0A7Z0WEN2"/>
<dbReference type="Gene3D" id="1.10.357.10">
    <property type="entry name" value="Tetracycline Repressor, domain 2"/>
    <property type="match status" value="1"/>
</dbReference>
<evidence type="ECO:0000313" key="5">
    <source>
        <dbReference type="Proteomes" id="UP000185696"/>
    </source>
</evidence>
<feature type="DNA-binding region" description="H-T-H motif" evidence="2">
    <location>
        <begin position="41"/>
        <end position="60"/>
    </location>
</feature>
<gene>
    <name evidence="4" type="ORF">BLA60_35500</name>
</gene>
<keyword evidence="5" id="KW-1185">Reference proteome</keyword>
<evidence type="ECO:0000256" key="1">
    <source>
        <dbReference type="ARBA" id="ARBA00023125"/>
    </source>
</evidence>
<dbReference type="InterPro" id="IPR009057">
    <property type="entry name" value="Homeodomain-like_sf"/>
</dbReference>
<dbReference type="GO" id="GO:0003700">
    <property type="term" value="F:DNA-binding transcription factor activity"/>
    <property type="evidence" value="ECO:0007669"/>
    <property type="project" value="TreeGrafter"/>
</dbReference>
<comment type="caution">
    <text evidence="4">The sequence shown here is derived from an EMBL/GenBank/DDBJ whole genome shotgun (WGS) entry which is preliminary data.</text>
</comment>
<dbReference type="PRINTS" id="PR00455">
    <property type="entry name" value="HTHTETR"/>
</dbReference>
<dbReference type="OrthoDB" id="3813186at2"/>
<protein>
    <submittedName>
        <fullName evidence="4">TetR family transcriptional regulator</fullName>
    </submittedName>
</protein>
<dbReference type="GO" id="GO:0000976">
    <property type="term" value="F:transcription cis-regulatory region binding"/>
    <property type="evidence" value="ECO:0007669"/>
    <property type="project" value="TreeGrafter"/>
</dbReference>
<dbReference type="Pfam" id="PF00440">
    <property type="entry name" value="TetR_N"/>
    <property type="match status" value="1"/>
</dbReference>
<evidence type="ECO:0000256" key="2">
    <source>
        <dbReference type="PROSITE-ProRule" id="PRU00335"/>
    </source>
</evidence>
<name>A0A7Z0WEN2_9PSEU</name>
<dbReference type="RefSeq" id="WP_075137453.1">
    <property type="nucleotide sequence ID" value="NZ_MSIF01000027.1"/>
</dbReference>
<sequence>MATRGEGGVRLTRAELREHNRARVLAAAADEFADRGFRAAKIDDIAERAELTRGAVYSNFPGKRALYFAVLADQTRRPATVTDPGDTPAAALGALAREWVARLPLATDERHGRLTRDLLPEILADETTRRPFAQLMTLNATLLGLSLERLGRGGGRGVRVAEAVLTTLHGAAQLAAAAPGFGEPFGVVRACERLADLDLDDHLLATGLHPDARSVDEPWRPPAPVTGLVADEPVDLAADGVLTVLGLNRLSAAEDAARAVAPGTRVTVVMVTGDPAELAPLARLAVADLTACLRQAVPRPSWPHLEVVCDETGAVAAAAGVETVTDTTETAIRVAGGRIVTRATGIGAGHTMTSAPTSVPVGRRDH</sequence>
<dbReference type="PANTHER" id="PTHR30055:SF226">
    <property type="entry name" value="HTH-TYPE TRANSCRIPTIONAL REGULATOR PKSA"/>
    <property type="match status" value="1"/>
</dbReference>
<dbReference type="PANTHER" id="PTHR30055">
    <property type="entry name" value="HTH-TYPE TRANSCRIPTIONAL REGULATOR RUTR"/>
    <property type="match status" value="1"/>
</dbReference>
<evidence type="ECO:0000313" key="4">
    <source>
        <dbReference type="EMBL" id="OLF05585.1"/>
    </source>
</evidence>
<dbReference type="PROSITE" id="PS50977">
    <property type="entry name" value="HTH_TETR_2"/>
    <property type="match status" value="1"/>
</dbReference>
<evidence type="ECO:0000259" key="3">
    <source>
        <dbReference type="PROSITE" id="PS50977"/>
    </source>
</evidence>